<dbReference type="Pfam" id="PF13305">
    <property type="entry name" value="TetR_C_33"/>
    <property type="match status" value="1"/>
</dbReference>
<comment type="caution">
    <text evidence="6">The sequence shown here is derived from an EMBL/GenBank/DDBJ whole genome shotgun (WGS) entry which is preliminary data.</text>
</comment>
<proteinExistence type="predicted"/>
<organism evidence="6 7">
    <name type="scientific">Plantactinospora veratri</name>
    <dbReference type="NCBI Taxonomy" id="1436122"/>
    <lineage>
        <taxon>Bacteria</taxon>
        <taxon>Bacillati</taxon>
        <taxon>Actinomycetota</taxon>
        <taxon>Actinomycetes</taxon>
        <taxon>Micromonosporales</taxon>
        <taxon>Micromonosporaceae</taxon>
        <taxon>Plantactinospora</taxon>
    </lineage>
</organism>
<evidence type="ECO:0000313" key="6">
    <source>
        <dbReference type="EMBL" id="MEE6309301.1"/>
    </source>
</evidence>
<keyword evidence="1" id="KW-0805">Transcription regulation</keyword>
<dbReference type="SUPFAM" id="SSF46689">
    <property type="entry name" value="Homeodomain-like"/>
    <property type="match status" value="1"/>
</dbReference>
<gene>
    <name evidence="6" type="ORF">V1634_20915</name>
</gene>
<dbReference type="PRINTS" id="PR00455">
    <property type="entry name" value="HTHTETR"/>
</dbReference>
<dbReference type="InterPro" id="IPR050109">
    <property type="entry name" value="HTH-type_TetR-like_transc_reg"/>
</dbReference>
<keyword evidence="2 4" id="KW-0238">DNA-binding</keyword>
<evidence type="ECO:0000313" key="7">
    <source>
        <dbReference type="Proteomes" id="UP001339911"/>
    </source>
</evidence>
<evidence type="ECO:0000256" key="2">
    <source>
        <dbReference type="ARBA" id="ARBA00023125"/>
    </source>
</evidence>
<dbReference type="InterPro" id="IPR001647">
    <property type="entry name" value="HTH_TetR"/>
</dbReference>
<sequence length="198" mass="21018">MTEEDAAGRPYHHGNLRRALLAAAATAIEESGPAALSLRDLARRAGVSHAAPAHHFGDKAGLLTAFATEGYEMLADTLARVREATDGSLLELGVGYVMFAVRHRAHFEVMFRPELFHRDDAGLAAAQQRARAALRAGVAGLPAPPAGAEAAQTELAAWSIVHGFATLWLGGVLRTDQVGDDPEAAARLVIRRLFAKPD</sequence>
<reference evidence="6 7" key="1">
    <citation type="submission" date="2024-01" db="EMBL/GenBank/DDBJ databases">
        <title>Genome insights into Plantactinospora veratri sp. nov.</title>
        <authorList>
            <person name="Wang L."/>
        </authorList>
    </citation>
    <scope>NUCLEOTIDE SEQUENCE [LARGE SCALE GENOMIC DNA]</scope>
    <source>
        <strain evidence="6 7">NEAU-FHS4</strain>
    </source>
</reference>
<keyword evidence="3" id="KW-0804">Transcription</keyword>
<dbReference type="PROSITE" id="PS50977">
    <property type="entry name" value="HTH_TETR_2"/>
    <property type="match status" value="1"/>
</dbReference>
<dbReference type="Gene3D" id="1.10.357.10">
    <property type="entry name" value="Tetracycline Repressor, domain 2"/>
    <property type="match status" value="1"/>
</dbReference>
<evidence type="ECO:0000256" key="4">
    <source>
        <dbReference type="PROSITE-ProRule" id="PRU00335"/>
    </source>
</evidence>
<evidence type="ECO:0000256" key="3">
    <source>
        <dbReference type="ARBA" id="ARBA00023163"/>
    </source>
</evidence>
<dbReference type="PANTHER" id="PTHR30055:SF220">
    <property type="entry name" value="TETR-FAMILY REGULATORY PROTEIN"/>
    <property type="match status" value="1"/>
</dbReference>
<dbReference type="InterPro" id="IPR036271">
    <property type="entry name" value="Tet_transcr_reg_TetR-rel_C_sf"/>
</dbReference>
<evidence type="ECO:0000259" key="5">
    <source>
        <dbReference type="PROSITE" id="PS50977"/>
    </source>
</evidence>
<accession>A0ABU7SH95</accession>
<evidence type="ECO:0000256" key="1">
    <source>
        <dbReference type="ARBA" id="ARBA00023015"/>
    </source>
</evidence>
<feature type="domain" description="HTH tetR-type" evidence="5">
    <location>
        <begin position="14"/>
        <end position="74"/>
    </location>
</feature>
<dbReference type="PANTHER" id="PTHR30055">
    <property type="entry name" value="HTH-TYPE TRANSCRIPTIONAL REGULATOR RUTR"/>
    <property type="match status" value="1"/>
</dbReference>
<dbReference type="RefSeq" id="WP_331209582.1">
    <property type="nucleotide sequence ID" value="NZ_JAZGQL010000016.1"/>
</dbReference>
<dbReference type="Pfam" id="PF00440">
    <property type="entry name" value="TetR_N"/>
    <property type="match status" value="1"/>
</dbReference>
<protein>
    <submittedName>
        <fullName evidence="6">TetR/AcrR family transcriptional regulator</fullName>
    </submittedName>
</protein>
<dbReference type="EMBL" id="JAZGQL010000016">
    <property type="protein sequence ID" value="MEE6309301.1"/>
    <property type="molecule type" value="Genomic_DNA"/>
</dbReference>
<dbReference type="SUPFAM" id="SSF48498">
    <property type="entry name" value="Tetracyclin repressor-like, C-terminal domain"/>
    <property type="match status" value="1"/>
</dbReference>
<keyword evidence="7" id="KW-1185">Reference proteome</keyword>
<dbReference type="InterPro" id="IPR009057">
    <property type="entry name" value="Homeodomain-like_sf"/>
</dbReference>
<dbReference type="Proteomes" id="UP001339911">
    <property type="component" value="Unassembled WGS sequence"/>
</dbReference>
<feature type="DNA-binding region" description="H-T-H motif" evidence="4">
    <location>
        <begin position="37"/>
        <end position="56"/>
    </location>
</feature>
<name>A0ABU7SH95_9ACTN</name>
<dbReference type="InterPro" id="IPR025996">
    <property type="entry name" value="MT1864/Rv1816-like_C"/>
</dbReference>